<keyword evidence="4" id="KW-0474">Menaquinone biosynthesis</keyword>
<evidence type="ECO:0000259" key="5">
    <source>
        <dbReference type="Pfam" id="PF00425"/>
    </source>
</evidence>
<dbReference type="GO" id="GO:0008909">
    <property type="term" value="F:isochorismate synthase activity"/>
    <property type="evidence" value="ECO:0007669"/>
    <property type="project" value="UniProtKB-UniRule"/>
</dbReference>
<dbReference type="GO" id="GO:0009234">
    <property type="term" value="P:menaquinone biosynthetic process"/>
    <property type="evidence" value="ECO:0007669"/>
    <property type="project" value="UniProtKB-UniRule"/>
</dbReference>
<dbReference type="Pfam" id="PF00425">
    <property type="entry name" value="Chorismate_bind"/>
    <property type="match status" value="1"/>
</dbReference>
<dbReference type="UniPathway" id="UPA01057">
    <property type="reaction ID" value="UER00163"/>
</dbReference>
<dbReference type="GO" id="GO:0009697">
    <property type="term" value="P:salicylic acid biosynthetic process"/>
    <property type="evidence" value="ECO:0007669"/>
    <property type="project" value="TreeGrafter"/>
</dbReference>
<comment type="function">
    <text evidence="4">Catalyzes the conversion of chorismate to isochorismate.</text>
</comment>
<reference evidence="6 7" key="1">
    <citation type="submission" date="2017-11" db="EMBL/GenBank/DDBJ databases">
        <title>Comparitive Functional Genomics of Dry Heat Resistant strains isolated from the Viking Spacecraft.</title>
        <authorList>
            <person name="Seuylemezian A."/>
            <person name="Cooper K."/>
            <person name="Vaishampayan P."/>
        </authorList>
    </citation>
    <scope>NUCLEOTIDE SEQUENCE [LARGE SCALE GENOMIC DNA]</scope>
    <source>
        <strain evidence="6 7">V1-29</strain>
    </source>
</reference>
<feature type="binding site" evidence="4">
    <location>
        <position position="312"/>
    </location>
    <ligand>
        <name>Mg(2+)</name>
        <dbReference type="ChEBI" id="CHEBI:18420"/>
    </ligand>
</feature>
<dbReference type="InterPro" id="IPR005801">
    <property type="entry name" value="ADC_synthase"/>
</dbReference>
<dbReference type="OrthoDB" id="9803598at2"/>
<dbReference type="HAMAP" id="MF_01935">
    <property type="entry name" value="MenF"/>
    <property type="match status" value="1"/>
</dbReference>
<comment type="pathway">
    <text evidence="4">Quinol/quinone metabolism; menaquinone biosynthesis.</text>
</comment>
<dbReference type="SUPFAM" id="SSF56322">
    <property type="entry name" value="ADC synthase"/>
    <property type="match status" value="1"/>
</dbReference>
<accession>A0A2N5M4N4</accession>
<dbReference type="EMBL" id="PGUY01000043">
    <property type="protein sequence ID" value="PLT29317.1"/>
    <property type="molecule type" value="Genomic_DNA"/>
</dbReference>
<keyword evidence="4" id="KW-0460">Magnesium</keyword>
<dbReference type="AlphaFoldDB" id="A0A2N5M4N4"/>
<dbReference type="InterPro" id="IPR015890">
    <property type="entry name" value="Chorismate_C"/>
</dbReference>
<dbReference type="Gene3D" id="3.60.120.10">
    <property type="entry name" value="Anthranilate synthase"/>
    <property type="match status" value="1"/>
</dbReference>
<evidence type="ECO:0000256" key="1">
    <source>
        <dbReference type="ARBA" id="ARBA00000799"/>
    </source>
</evidence>
<evidence type="ECO:0000256" key="4">
    <source>
        <dbReference type="HAMAP-Rule" id="MF_01935"/>
    </source>
</evidence>
<feature type="active site" description="Proton acceptor" evidence="4">
    <location>
        <position position="219"/>
    </location>
</feature>
<comment type="caution">
    <text evidence="6">The sequence shown here is derived from an EMBL/GenBank/DDBJ whole genome shotgun (WGS) entry which is preliminary data.</text>
</comment>
<dbReference type="UniPathway" id="UPA00079"/>
<dbReference type="GO" id="GO:0000287">
    <property type="term" value="F:magnesium ion binding"/>
    <property type="evidence" value="ECO:0007669"/>
    <property type="project" value="UniProtKB-UniRule"/>
</dbReference>
<gene>
    <name evidence="4" type="primary">menF</name>
    <name evidence="6" type="ORF">CUU66_14180</name>
</gene>
<proteinExistence type="inferred from homology"/>
<evidence type="ECO:0000313" key="6">
    <source>
        <dbReference type="EMBL" id="PLT29317.1"/>
    </source>
</evidence>
<comment type="catalytic activity">
    <reaction evidence="1 4">
        <text>chorismate = isochorismate</text>
        <dbReference type="Rhea" id="RHEA:18985"/>
        <dbReference type="ChEBI" id="CHEBI:29748"/>
        <dbReference type="ChEBI" id="CHEBI:29780"/>
        <dbReference type="EC" id="5.4.4.2"/>
    </reaction>
</comment>
<dbReference type="EC" id="5.4.4.2" evidence="4"/>
<dbReference type="InterPro" id="IPR004561">
    <property type="entry name" value="IsoChor_synthase"/>
</dbReference>
<dbReference type="InterPro" id="IPR034681">
    <property type="entry name" value="MenF"/>
</dbReference>
<protein>
    <recommendedName>
        <fullName evidence="4">Isochorismate synthase MenF</fullName>
        <ecNumber evidence="4">5.4.4.2</ecNumber>
    </recommendedName>
    <alternativeName>
        <fullName evidence="4">Isochorismate mutase</fullName>
    </alternativeName>
</protein>
<feature type="binding site" evidence="4">
    <location>
        <position position="447"/>
    </location>
    <ligand>
        <name>Mg(2+)</name>
        <dbReference type="ChEBI" id="CHEBI:18420"/>
    </ligand>
</feature>
<sequence length="467" mass="52131">MNIMENLHKARVAAKETNSSVLFSEVTKIGMLDPLSFYQSGNESYTGDRFFWQDPKKETVLVGIGKIDVFQSSHNQNRYNTIEQRWEKLIDHACIIKNQDVPGTGPLLFGGFSFDSAKNSSLLWDQFGDHLFYIPKYLLSIIDGQAYLTINALIDHEDDLSLLTESDKEKDELLEKALNYVEQPAAQNELLEQIEVCPEEWKDTVQSAINEIRTTDLDKIVLARETRLRFQSDISPAPVLNRLAREQPTSFIFCYESGSDYFIGASPEQLVKKNGTTLSSACLAGSIARGKTAEEDDLLGKTLLHDQKNLIEHQYVVSMIKHAMETICRKVSVPDGPELMKTKHIQHLYTPVSGECTEDISIFDCVEKLHPTPAMGGLPKEKAVERIRELEILERGFYASPIGWTDGKGNGEFAVAIRSALVQGNEASLFAGCGIVEDSEPESEYIETAIKFKPMLSALGGNLHATS</sequence>
<dbReference type="Proteomes" id="UP000234748">
    <property type="component" value="Unassembled WGS sequence"/>
</dbReference>
<dbReference type="PANTHER" id="PTHR42839:SF1">
    <property type="entry name" value="ISOCHORISMATE SYNTHASE MENF"/>
    <property type="match status" value="1"/>
</dbReference>
<evidence type="ECO:0000256" key="3">
    <source>
        <dbReference type="ARBA" id="ARBA00023235"/>
    </source>
</evidence>
<comment type="pathway">
    <text evidence="4">Quinol/quinone metabolism; 1,4-dihydroxy-2-naphthoate biosynthesis; 1,4-dihydroxy-2-naphthoate from chorismate: step 1/7.</text>
</comment>
<evidence type="ECO:0000313" key="7">
    <source>
        <dbReference type="Proteomes" id="UP000234748"/>
    </source>
</evidence>
<dbReference type="PANTHER" id="PTHR42839">
    <property type="entry name" value="ISOCHORISMATE SYNTHASE ENTC"/>
    <property type="match status" value="1"/>
</dbReference>
<keyword evidence="3 4" id="KW-0413">Isomerase</keyword>
<comment type="similarity">
    <text evidence="2 4">Belongs to the isochorismate synthase family.</text>
</comment>
<name>A0A2N5M4N4_9BACI</name>
<feature type="domain" description="Chorismate-utilising enzyme C-terminal" evidence="5">
    <location>
        <begin position="199"/>
        <end position="451"/>
    </location>
</feature>
<keyword evidence="4" id="KW-0479">Metal-binding</keyword>
<comment type="cofactor">
    <cofactor evidence="4">
        <name>Mg(2+)</name>
        <dbReference type="ChEBI" id="CHEBI:18420"/>
    </cofactor>
</comment>
<dbReference type="NCBIfam" id="TIGR00543">
    <property type="entry name" value="isochor_syn"/>
    <property type="match status" value="1"/>
</dbReference>
<evidence type="ECO:0000256" key="2">
    <source>
        <dbReference type="ARBA" id="ARBA00005297"/>
    </source>
</evidence>
<keyword evidence="7" id="KW-1185">Reference proteome</keyword>
<organism evidence="6 7">
    <name type="scientific">Peribacillus deserti</name>
    <dbReference type="NCBI Taxonomy" id="673318"/>
    <lineage>
        <taxon>Bacteria</taxon>
        <taxon>Bacillati</taxon>
        <taxon>Bacillota</taxon>
        <taxon>Bacilli</taxon>
        <taxon>Bacillales</taxon>
        <taxon>Bacillaceae</taxon>
        <taxon>Peribacillus</taxon>
    </lineage>
</organism>
<feature type="active site" description="Proton donor" evidence="4">
    <location>
        <position position="268"/>
    </location>
</feature>